<evidence type="ECO:0000313" key="5">
    <source>
        <dbReference type="Proteomes" id="UP000316426"/>
    </source>
</evidence>
<dbReference type="SUPFAM" id="SSF52833">
    <property type="entry name" value="Thioredoxin-like"/>
    <property type="match status" value="1"/>
</dbReference>
<organism evidence="4 5">
    <name type="scientific">Botrimarina mediterranea</name>
    <dbReference type="NCBI Taxonomy" id="2528022"/>
    <lineage>
        <taxon>Bacteria</taxon>
        <taxon>Pseudomonadati</taxon>
        <taxon>Planctomycetota</taxon>
        <taxon>Planctomycetia</taxon>
        <taxon>Pirellulales</taxon>
        <taxon>Lacipirellulaceae</taxon>
        <taxon>Botrimarina</taxon>
    </lineage>
</organism>
<reference evidence="4 5" key="1">
    <citation type="submission" date="2019-02" db="EMBL/GenBank/DDBJ databases">
        <title>Deep-cultivation of Planctomycetes and their phenomic and genomic characterization uncovers novel biology.</title>
        <authorList>
            <person name="Wiegand S."/>
            <person name="Jogler M."/>
            <person name="Boedeker C."/>
            <person name="Pinto D."/>
            <person name="Vollmers J."/>
            <person name="Rivas-Marin E."/>
            <person name="Kohn T."/>
            <person name="Peeters S.H."/>
            <person name="Heuer A."/>
            <person name="Rast P."/>
            <person name="Oberbeckmann S."/>
            <person name="Bunk B."/>
            <person name="Jeske O."/>
            <person name="Meyerdierks A."/>
            <person name="Storesund J.E."/>
            <person name="Kallscheuer N."/>
            <person name="Luecker S."/>
            <person name="Lage O.M."/>
            <person name="Pohl T."/>
            <person name="Merkel B.J."/>
            <person name="Hornburger P."/>
            <person name="Mueller R.-W."/>
            <person name="Bruemmer F."/>
            <person name="Labrenz M."/>
            <person name="Spormann A.M."/>
            <person name="Op den Camp H."/>
            <person name="Overmann J."/>
            <person name="Amann R."/>
            <person name="Jetten M.S.M."/>
            <person name="Mascher T."/>
            <person name="Medema M.H."/>
            <person name="Devos D.P."/>
            <person name="Kaster A.-K."/>
            <person name="Ovreas L."/>
            <person name="Rohde M."/>
            <person name="Galperin M.Y."/>
            <person name="Jogler C."/>
        </authorList>
    </citation>
    <scope>NUCLEOTIDE SEQUENCE [LARGE SCALE GENOMIC DNA]</scope>
    <source>
        <strain evidence="4 5">Spa11</strain>
    </source>
</reference>
<dbReference type="KEGG" id="bmei:Spa11_05990"/>
<dbReference type="EMBL" id="CP036349">
    <property type="protein sequence ID" value="QDV72424.1"/>
    <property type="molecule type" value="Genomic_DNA"/>
</dbReference>
<dbReference type="InterPro" id="IPR013766">
    <property type="entry name" value="Thioredoxin_domain"/>
</dbReference>
<proteinExistence type="predicted"/>
<dbReference type="PROSITE" id="PS51352">
    <property type="entry name" value="THIOREDOXIN_2"/>
    <property type="match status" value="1"/>
</dbReference>
<evidence type="ECO:0000256" key="1">
    <source>
        <dbReference type="ARBA" id="ARBA00022729"/>
    </source>
</evidence>
<dbReference type="PANTHER" id="PTHR42852:SF17">
    <property type="entry name" value="THIOREDOXIN-LIKE PROTEIN HI_1115"/>
    <property type="match status" value="1"/>
</dbReference>
<name>A0A518K3P3_9BACT</name>
<dbReference type="InterPro" id="IPR050553">
    <property type="entry name" value="Thioredoxin_ResA/DsbE_sf"/>
</dbReference>
<gene>
    <name evidence="4" type="primary">resA_3</name>
    <name evidence="4" type="ORF">Spa11_05990</name>
</gene>
<evidence type="ECO:0000256" key="2">
    <source>
        <dbReference type="SAM" id="SignalP"/>
    </source>
</evidence>
<feature type="domain" description="Thioredoxin" evidence="3">
    <location>
        <begin position="272"/>
        <end position="413"/>
    </location>
</feature>
<protein>
    <submittedName>
        <fullName evidence="4">Thiol-disulfide oxidoreductase ResA</fullName>
    </submittedName>
</protein>
<dbReference type="GO" id="GO:0016491">
    <property type="term" value="F:oxidoreductase activity"/>
    <property type="evidence" value="ECO:0007669"/>
    <property type="project" value="InterPro"/>
</dbReference>
<keyword evidence="1 2" id="KW-0732">Signal</keyword>
<evidence type="ECO:0000313" key="4">
    <source>
        <dbReference type="EMBL" id="QDV72424.1"/>
    </source>
</evidence>
<dbReference type="Proteomes" id="UP000316426">
    <property type="component" value="Chromosome"/>
</dbReference>
<dbReference type="InterPro" id="IPR000866">
    <property type="entry name" value="AhpC/TSA"/>
</dbReference>
<feature type="chain" id="PRO_5022092847" evidence="2">
    <location>
        <begin position="28"/>
        <end position="445"/>
    </location>
</feature>
<dbReference type="AlphaFoldDB" id="A0A518K3P3"/>
<keyword evidence="5" id="KW-1185">Reference proteome</keyword>
<evidence type="ECO:0000259" key="3">
    <source>
        <dbReference type="PROSITE" id="PS51352"/>
    </source>
</evidence>
<dbReference type="PANTHER" id="PTHR42852">
    <property type="entry name" value="THIOL:DISULFIDE INTERCHANGE PROTEIN DSBE"/>
    <property type="match status" value="1"/>
</dbReference>
<dbReference type="InterPro" id="IPR036249">
    <property type="entry name" value="Thioredoxin-like_sf"/>
</dbReference>
<sequence precursor="true">MQRPFTRHLTLAALALACGLTASPAQAADPDPMALLTDAAQAVADAPSASVDLRVQTKLVRDEKADEQSAYFVYRTAPEGRFEFKNVAEDGGATPTGYHVVGNDGVTITAILSGKRHMLSASDDGMAAFVRSPSASTIGSGLGGLALAFFSPAAIAEVASGVTASEFVGVEEVDGEKLLHARYTVNDEFPVDVWYQAEGEPLVRRVQPSLLDTPGVQQMASRYETFDFSVTFEFTGWKTDAGLTKNEIAVVEPQDSQLLDSLYAPPKEPPHALLGKPAPPFELPTPTGETVSFSKPAGEGATLLEFWATTCPICVQAMPALEKLHEKYAAEGLDYYAVNVGESAEDVATFLERRELTPRALLDENQEVADAFHVGPIPLILLINADGRVQVAQVGFDPKTAEKLDQQIGATLRGEDVAAAQLEEVRKAEAQRVAERERLRSLLDG</sequence>
<dbReference type="InterPro" id="IPR029046">
    <property type="entry name" value="LolA/LolB/LppX"/>
</dbReference>
<dbReference type="CDD" id="cd02966">
    <property type="entry name" value="TlpA_like_family"/>
    <property type="match status" value="1"/>
</dbReference>
<dbReference type="GO" id="GO:0016209">
    <property type="term" value="F:antioxidant activity"/>
    <property type="evidence" value="ECO:0007669"/>
    <property type="project" value="InterPro"/>
</dbReference>
<dbReference type="Gene3D" id="3.40.30.10">
    <property type="entry name" value="Glutaredoxin"/>
    <property type="match status" value="1"/>
</dbReference>
<dbReference type="Gene3D" id="2.50.20.20">
    <property type="match status" value="1"/>
</dbReference>
<feature type="signal peptide" evidence="2">
    <location>
        <begin position="1"/>
        <end position="27"/>
    </location>
</feature>
<dbReference type="PROSITE" id="PS51257">
    <property type="entry name" value="PROKAR_LIPOPROTEIN"/>
    <property type="match status" value="1"/>
</dbReference>
<accession>A0A518K3P3</accession>
<dbReference type="SUPFAM" id="SSF89392">
    <property type="entry name" value="Prokaryotic lipoproteins and lipoprotein localization factors"/>
    <property type="match status" value="1"/>
</dbReference>
<dbReference type="Pfam" id="PF00578">
    <property type="entry name" value="AhpC-TSA"/>
    <property type="match status" value="1"/>
</dbReference>
<dbReference type="RefSeq" id="WP_145107241.1">
    <property type="nucleotide sequence ID" value="NZ_CP036349.1"/>
</dbReference>